<dbReference type="InterPro" id="IPR058163">
    <property type="entry name" value="LysR-type_TF_proteobact-type"/>
</dbReference>
<evidence type="ECO:0000256" key="3">
    <source>
        <dbReference type="ARBA" id="ARBA00023125"/>
    </source>
</evidence>
<proteinExistence type="inferred from homology"/>
<dbReference type="PRINTS" id="PR00039">
    <property type="entry name" value="HTHLYSR"/>
</dbReference>
<evidence type="ECO:0000313" key="7">
    <source>
        <dbReference type="Proteomes" id="UP000450676"/>
    </source>
</evidence>
<evidence type="ECO:0000256" key="2">
    <source>
        <dbReference type="ARBA" id="ARBA00023015"/>
    </source>
</evidence>
<sequence length="299" mass="32848">MDSIRSLQYFVRAVELGSLSAVAREHGTTQPTVSKVVAALEDSLGVRLLERSTSSLSPTVQGQRFYERSKGVLEDYAEAVADARGETQTASGLLRVNAPVALGQFRLNALVQEFLAQYPGMEIELILNDRMVDLVEEGVDVALRLGSELPPNAIARKIGSSPRWLVASPGYLKSHPKLRQPDDLAAHEVIRFAWLSTGGTVELHNGERSVQVQTHGRYRVNNALAIRESLAMGGGIGLCPAWLVQDLLASRKLTRALPAWQGATQDLNLLYPSRRHQPLRARLFMDFLQARFASVSGEQ</sequence>
<dbReference type="PROSITE" id="PS50931">
    <property type="entry name" value="HTH_LYSR"/>
    <property type="match status" value="1"/>
</dbReference>
<evidence type="ECO:0000256" key="1">
    <source>
        <dbReference type="ARBA" id="ARBA00009437"/>
    </source>
</evidence>
<reference evidence="6 7" key="1">
    <citation type="submission" date="2019-12" db="EMBL/GenBank/DDBJ databases">
        <title>Novel species isolated from a subtropical stream in China.</title>
        <authorList>
            <person name="Lu H."/>
        </authorList>
    </citation>
    <scope>NUCLEOTIDE SEQUENCE [LARGE SCALE GENOMIC DNA]</scope>
    <source>
        <strain evidence="6 7">FT127W</strain>
    </source>
</reference>
<dbReference type="Gene3D" id="1.10.10.10">
    <property type="entry name" value="Winged helix-like DNA-binding domain superfamily/Winged helix DNA-binding domain"/>
    <property type="match status" value="1"/>
</dbReference>
<dbReference type="InterPro" id="IPR000847">
    <property type="entry name" value="LysR_HTH_N"/>
</dbReference>
<dbReference type="InterPro" id="IPR036390">
    <property type="entry name" value="WH_DNA-bd_sf"/>
</dbReference>
<dbReference type="FunFam" id="1.10.10.10:FF:000001">
    <property type="entry name" value="LysR family transcriptional regulator"/>
    <property type="match status" value="1"/>
</dbReference>
<dbReference type="SUPFAM" id="SSF46785">
    <property type="entry name" value="Winged helix' DNA-binding domain"/>
    <property type="match status" value="1"/>
</dbReference>
<evidence type="ECO:0000259" key="5">
    <source>
        <dbReference type="PROSITE" id="PS50931"/>
    </source>
</evidence>
<comment type="similarity">
    <text evidence="1">Belongs to the LysR transcriptional regulatory family.</text>
</comment>
<dbReference type="CDD" id="cd08422">
    <property type="entry name" value="PBP2_CrgA_like"/>
    <property type="match status" value="1"/>
</dbReference>
<name>A0A7X4HAH8_9BURK</name>
<dbReference type="GO" id="GO:0003677">
    <property type="term" value="F:DNA binding"/>
    <property type="evidence" value="ECO:0007669"/>
    <property type="project" value="UniProtKB-KW"/>
</dbReference>
<organism evidence="6 7">
    <name type="scientific">Pseudoduganella aquatica</name>
    <dbReference type="NCBI Taxonomy" id="2660641"/>
    <lineage>
        <taxon>Bacteria</taxon>
        <taxon>Pseudomonadati</taxon>
        <taxon>Pseudomonadota</taxon>
        <taxon>Betaproteobacteria</taxon>
        <taxon>Burkholderiales</taxon>
        <taxon>Oxalobacteraceae</taxon>
        <taxon>Telluria group</taxon>
        <taxon>Pseudoduganella</taxon>
    </lineage>
</organism>
<dbReference type="GO" id="GO:0003700">
    <property type="term" value="F:DNA-binding transcription factor activity"/>
    <property type="evidence" value="ECO:0007669"/>
    <property type="project" value="InterPro"/>
</dbReference>
<dbReference type="Pfam" id="PF00126">
    <property type="entry name" value="HTH_1"/>
    <property type="match status" value="1"/>
</dbReference>
<evidence type="ECO:0000256" key="4">
    <source>
        <dbReference type="ARBA" id="ARBA00023163"/>
    </source>
</evidence>
<dbReference type="EMBL" id="WWCU01000006">
    <property type="protein sequence ID" value="MYN07279.1"/>
    <property type="molecule type" value="Genomic_DNA"/>
</dbReference>
<dbReference type="Proteomes" id="UP000450676">
    <property type="component" value="Unassembled WGS sequence"/>
</dbReference>
<evidence type="ECO:0000313" key="6">
    <source>
        <dbReference type="EMBL" id="MYN07279.1"/>
    </source>
</evidence>
<dbReference type="PANTHER" id="PTHR30537:SF80">
    <property type="entry name" value="TRANSCRIPTIONAL REGULATOR"/>
    <property type="match status" value="1"/>
</dbReference>
<comment type="caution">
    <text evidence="6">The sequence shown here is derived from an EMBL/GenBank/DDBJ whole genome shotgun (WGS) entry which is preliminary data.</text>
</comment>
<dbReference type="InterPro" id="IPR005119">
    <property type="entry name" value="LysR_subst-bd"/>
</dbReference>
<protein>
    <submittedName>
        <fullName evidence="6">LysR family transcriptional regulator</fullName>
    </submittedName>
</protein>
<accession>A0A7X4HAH8</accession>
<dbReference type="PANTHER" id="PTHR30537">
    <property type="entry name" value="HTH-TYPE TRANSCRIPTIONAL REGULATOR"/>
    <property type="match status" value="1"/>
</dbReference>
<feature type="domain" description="HTH lysR-type" evidence="5">
    <location>
        <begin position="1"/>
        <end position="59"/>
    </location>
</feature>
<keyword evidence="3" id="KW-0238">DNA-binding</keyword>
<dbReference type="AlphaFoldDB" id="A0A7X4HAH8"/>
<dbReference type="Pfam" id="PF03466">
    <property type="entry name" value="LysR_substrate"/>
    <property type="match status" value="1"/>
</dbReference>
<dbReference type="Gene3D" id="3.40.190.290">
    <property type="match status" value="1"/>
</dbReference>
<dbReference type="RefSeq" id="WP_161071642.1">
    <property type="nucleotide sequence ID" value="NZ_WWCU01000006.1"/>
</dbReference>
<keyword evidence="4" id="KW-0804">Transcription</keyword>
<dbReference type="InterPro" id="IPR036388">
    <property type="entry name" value="WH-like_DNA-bd_sf"/>
</dbReference>
<gene>
    <name evidence="6" type="ORF">GTP77_07995</name>
</gene>
<dbReference type="SUPFAM" id="SSF53850">
    <property type="entry name" value="Periplasmic binding protein-like II"/>
    <property type="match status" value="1"/>
</dbReference>
<keyword evidence="7" id="KW-1185">Reference proteome</keyword>
<keyword evidence="2" id="KW-0805">Transcription regulation</keyword>